<dbReference type="EMBL" id="FLTS01000001">
    <property type="protein sequence ID" value="SBV35181.1"/>
    <property type="molecule type" value="Genomic_DNA"/>
</dbReference>
<protein>
    <recommendedName>
        <fullName evidence="3">Choline dehydrogenase</fullName>
    </recommendedName>
</protein>
<dbReference type="NCBIfam" id="TIGR02001">
    <property type="entry name" value="gcw_chp"/>
    <property type="match status" value="1"/>
</dbReference>
<dbReference type="AlphaFoldDB" id="A0A1Y5PYW3"/>
<dbReference type="InterPro" id="IPR010239">
    <property type="entry name" value="CHP02001"/>
</dbReference>
<proteinExistence type="predicted"/>
<feature type="signal peptide" evidence="1">
    <location>
        <begin position="1"/>
        <end position="25"/>
    </location>
</feature>
<evidence type="ECO:0008006" key="3">
    <source>
        <dbReference type="Google" id="ProtNLM"/>
    </source>
</evidence>
<feature type="chain" id="PRO_5010986752" description="Choline dehydrogenase" evidence="1">
    <location>
        <begin position="26"/>
        <end position="262"/>
    </location>
</feature>
<reference evidence="2" key="1">
    <citation type="submission" date="2016-03" db="EMBL/GenBank/DDBJ databases">
        <authorList>
            <person name="Ploux O."/>
        </authorList>
    </citation>
    <scope>NUCLEOTIDE SEQUENCE</scope>
    <source>
        <strain evidence="2">UC10</strain>
    </source>
</reference>
<evidence type="ECO:0000313" key="2">
    <source>
        <dbReference type="EMBL" id="SBV35181.1"/>
    </source>
</evidence>
<accession>A0A1Y5PYW3</accession>
<name>A0A1Y5PYW3_9GAMM</name>
<sequence length="262" mass="28326">MTKPSSCALTVALALALAAPGTVHAADGWSGDLALTSRYVSRGFVQSWDKPAVQGGVQYDRRGFFLGTWASTVSKYFIEDAKVEWDLYAGYAGEAGSLRYTGSLNYYQYPGAEMSATGTRYDYGEVIIGAGTGPVDVSYAVTFTRDYFGYNSATLGTGVDKHSRGSGYLSVDAAFPLGEQFSLGLHAGKQSVRNFNEANWKDAKVSLDTTLAGFGWSLAWTRGWDKHGYYRNYSTGVPDGAGRVHVSDPIKSRVTLTVNRAF</sequence>
<gene>
    <name evidence="2" type="ORF">STPYR_10111</name>
</gene>
<organism evidence="2">
    <name type="scientific">uncultured Stenotrophomonas sp</name>
    <dbReference type="NCBI Taxonomy" id="165438"/>
    <lineage>
        <taxon>Bacteria</taxon>
        <taxon>Pseudomonadati</taxon>
        <taxon>Pseudomonadota</taxon>
        <taxon>Gammaproteobacteria</taxon>
        <taxon>Lysobacterales</taxon>
        <taxon>Lysobacteraceae</taxon>
        <taxon>Stenotrophomonas</taxon>
        <taxon>environmental samples</taxon>
    </lineage>
</organism>
<evidence type="ECO:0000256" key="1">
    <source>
        <dbReference type="SAM" id="SignalP"/>
    </source>
</evidence>
<dbReference type="Pfam" id="PF09694">
    <property type="entry name" value="Gcw_chp"/>
    <property type="match status" value="1"/>
</dbReference>
<keyword evidence="1" id="KW-0732">Signal</keyword>